<dbReference type="Gene3D" id="2.40.128.90">
    <property type="entry name" value="OMPT-like"/>
    <property type="match status" value="1"/>
</dbReference>
<sequence length="299" mass="33271">MVSKAIKSLYYVLLLLLSLTVTRTLVSAQNNIDISVYPKVDLINSNWSIAGNMEGKNPNILSELTWKDNVAWGAGTRFSVILHPRIKLSLQAEHSFIVSGTVRDVDYSGDNRTLVDRDMTYDSGEGNVSFATLQLNYLLWRGGIDVEGYVFPQYQYTSLTMIDPTLDLRSTYKSKLLGGGIGLKLGKVINPKWKMSLSPQFALNKYTAVANWNLREEFAHPVSFKHKIDAPQWSGVFDVTYSPSSKLYFLASARYNSLLNAKNGTDQLFYSNGESTHTRLNEVGSSIATFSLGAGILLN</sequence>
<dbReference type="InterPro" id="IPR053724">
    <property type="entry name" value="OMP_A26_sf"/>
</dbReference>
<dbReference type="InterPro" id="IPR035163">
    <property type="entry name" value="Pom"/>
</dbReference>
<dbReference type="AlphaFoldDB" id="A0A380C2B8"/>
<dbReference type="EMBL" id="UGYW01000002">
    <property type="protein sequence ID" value="SUJ10387.1"/>
    <property type="molecule type" value="Genomic_DNA"/>
</dbReference>
<gene>
    <name evidence="2" type="ORF">NCTC11388_02066</name>
</gene>
<organism evidence="2 3">
    <name type="scientific">Sphingobacterium spiritivorum</name>
    <name type="common">Flavobacterium spiritivorum</name>
    <dbReference type="NCBI Taxonomy" id="258"/>
    <lineage>
        <taxon>Bacteria</taxon>
        <taxon>Pseudomonadati</taxon>
        <taxon>Bacteroidota</taxon>
        <taxon>Sphingobacteriia</taxon>
        <taxon>Sphingobacteriales</taxon>
        <taxon>Sphingobacteriaceae</taxon>
        <taxon>Sphingobacterium</taxon>
    </lineage>
</organism>
<dbReference type="Proteomes" id="UP000254893">
    <property type="component" value="Unassembled WGS sequence"/>
</dbReference>
<evidence type="ECO:0000259" key="1">
    <source>
        <dbReference type="Pfam" id="PF17251"/>
    </source>
</evidence>
<reference evidence="2 3" key="1">
    <citation type="submission" date="2018-06" db="EMBL/GenBank/DDBJ databases">
        <authorList>
            <consortium name="Pathogen Informatics"/>
            <person name="Doyle S."/>
        </authorList>
    </citation>
    <scope>NUCLEOTIDE SEQUENCE [LARGE SCALE GENOMIC DNA]</scope>
    <source>
        <strain evidence="2 3">NCTC11388</strain>
    </source>
</reference>
<evidence type="ECO:0000313" key="3">
    <source>
        <dbReference type="Proteomes" id="UP000254893"/>
    </source>
</evidence>
<dbReference type="Pfam" id="PF17251">
    <property type="entry name" value="Pom"/>
    <property type="match status" value="1"/>
</dbReference>
<name>A0A380C2B8_SPHSI</name>
<proteinExistence type="predicted"/>
<protein>
    <recommendedName>
        <fullName evidence="1">Protochlamydia outer membrane protein domain-containing protein</fullName>
    </recommendedName>
</protein>
<dbReference type="RefSeq" id="WP_115170034.1">
    <property type="nucleotide sequence ID" value="NZ_UGYW01000002.1"/>
</dbReference>
<accession>A0A380C2B8</accession>
<feature type="domain" description="Protochlamydia outer membrane protein" evidence="1">
    <location>
        <begin position="167"/>
        <end position="282"/>
    </location>
</feature>
<evidence type="ECO:0000313" key="2">
    <source>
        <dbReference type="EMBL" id="SUJ10387.1"/>
    </source>
</evidence>